<dbReference type="GO" id="GO:0016020">
    <property type="term" value="C:membrane"/>
    <property type="evidence" value="ECO:0007669"/>
    <property type="project" value="TreeGrafter"/>
</dbReference>
<dbReference type="Pfam" id="PF00561">
    <property type="entry name" value="Abhydrolase_1"/>
    <property type="match status" value="1"/>
</dbReference>
<dbReference type="PANTHER" id="PTHR43798">
    <property type="entry name" value="MONOACYLGLYCEROL LIPASE"/>
    <property type="match status" value="1"/>
</dbReference>
<evidence type="ECO:0000313" key="3">
    <source>
        <dbReference type="Proteomes" id="UP000053244"/>
    </source>
</evidence>
<comment type="caution">
    <text evidence="2">The sequence shown here is derived from an EMBL/GenBank/DDBJ whole genome shotgun (WGS) entry which is preliminary data.</text>
</comment>
<dbReference type="Gene3D" id="3.40.50.1820">
    <property type="entry name" value="alpha/beta hydrolase"/>
    <property type="match status" value="1"/>
</dbReference>
<dbReference type="PANTHER" id="PTHR43798:SF33">
    <property type="entry name" value="HYDROLASE, PUTATIVE (AFU_ORTHOLOGUE AFUA_2G14860)-RELATED"/>
    <property type="match status" value="1"/>
</dbReference>
<dbReference type="InterPro" id="IPR000073">
    <property type="entry name" value="AB_hydrolase_1"/>
</dbReference>
<dbReference type="Proteomes" id="UP000053244">
    <property type="component" value="Unassembled WGS sequence"/>
</dbReference>
<dbReference type="EMBL" id="LLZH01000189">
    <property type="protein sequence ID" value="KUL31987.1"/>
    <property type="molecule type" value="Genomic_DNA"/>
</dbReference>
<organism evidence="2 3">
    <name type="scientific">Actinoplanes awajinensis subsp. mycoplanecinus</name>
    <dbReference type="NCBI Taxonomy" id="135947"/>
    <lineage>
        <taxon>Bacteria</taxon>
        <taxon>Bacillati</taxon>
        <taxon>Actinomycetota</taxon>
        <taxon>Actinomycetes</taxon>
        <taxon>Micromonosporales</taxon>
        <taxon>Micromonosporaceae</taxon>
        <taxon>Actinoplanes</taxon>
    </lineage>
</organism>
<dbReference type="SUPFAM" id="SSF53474">
    <property type="entry name" value="alpha/beta-Hydrolases"/>
    <property type="match status" value="1"/>
</dbReference>
<evidence type="ECO:0000313" key="2">
    <source>
        <dbReference type="EMBL" id="KUL31987.1"/>
    </source>
</evidence>
<name>A0A124GAE5_9ACTN</name>
<proteinExistence type="predicted"/>
<gene>
    <name evidence="2" type="ORF">ADL15_21015</name>
</gene>
<reference evidence="2 3" key="1">
    <citation type="submission" date="2015-10" db="EMBL/GenBank/DDBJ databases">
        <authorList>
            <person name="Gilbert D.G."/>
        </authorList>
    </citation>
    <scope>NUCLEOTIDE SEQUENCE [LARGE SCALE GENOMIC DNA]</scope>
    <source>
        <strain evidence="2 3">NRRL B-16712</strain>
    </source>
</reference>
<accession>A0A124GAE5</accession>
<feature type="domain" description="AB hydrolase-1" evidence="1">
    <location>
        <begin position="35"/>
        <end position="276"/>
    </location>
</feature>
<dbReference type="GO" id="GO:0016787">
    <property type="term" value="F:hydrolase activity"/>
    <property type="evidence" value="ECO:0007669"/>
    <property type="project" value="UniProtKB-KW"/>
</dbReference>
<protein>
    <submittedName>
        <fullName evidence="2">Alpha/beta hydrolase</fullName>
    </submittedName>
</protein>
<dbReference type="RefSeq" id="WP_067693736.1">
    <property type="nucleotide sequence ID" value="NZ_LLZH01000189.1"/>
</dbReference>
<dbReference type="PRINTS" id="PR00111">
    <property type="entry name" value="ABHYDROLASE"/>
</dbReference>
<dbReference type="AlphaFoldDB" id="A0A124GAE5"/>
<keyword evidence="2" id="KW-0378">Hydrolase</keyword>
<dbReference type="InterPro" id="IPR050266">
    <property type="entry name" value="AB_hydrolase_sf"/>
</dbReference>
<keyword evidence="3" id="KW-1185">Reference proteome</keyword>
<evidence type="ECO:0000259" key="1">
    <source>
        <dbReference type="Pfam" id="PF00561"/>
    </source>
</evidence>
<dbReference type="InterPro" id="IPR029058">
    <property type="entry name" value="AB_hydrolase_fold"/>
</dbReference>
<sequence>MTALVPGDLITDITTGRARIGDGTIAYDIAGTGEPLLLIHGLGGTRRTWDHVAAALAATHTVITPDLPGHGESDGPGGDYSLGALAAALRDLLVVLGHPSATVVGHSLGGGIALQFAYQFPERVDRLVLISSGGLGRQLTPALRAATLPGAETVVAGLSRMPEPLTRRALALVSAVTPRLLAGADAAPVAAALHGLTHRGRRRTFIRTARAVIDWRGQTVSALRHLRQLTGLPVLLAWGSADTTIPPAHHRAAAALLSDPRTLEIDGAGHYPHETAADRLLPALHEFLATTTPFRYAEARWRQMLTGPAAAG</sequence>